<dbReference type="AlphaFoldDB" id="A0A8J5GNF5"/>
<sequence>MLMCPLTTNILVSQMDVFNTFIELLHQTGNVSKGQVDINESGQVTNCIVGAFSVLKELVLVLPNCLAEHISALVSGIEKALTDKSSTSNLKIEALVFTRLVMASHSPSVFHPYIKVDTSTKLSLDTFASHLRVQLGAAAMDHVLKKSLDFLITISLKLSLKCLLDARLLEMEKD</sequence>
<dbReference type="PANTHER" id="PTHR12696">
    <property type="entry name" value="TIP120"/>
    <property type="match status" value="1"/>
</dbReference>
<dbReference type="InterPro" id="IPR039852">
    <property type="entry name" value="CAND1/CAND2"/>
</dbReference>
<gene>
    <name evidence="3" type="ORF">ZIOFF_029879</name>
</gene>
<dbReference type="Gene3D" id="1.25.10.10">
    <property type="entry name" value="Leucine-rich Repeat Variant"/>
    <property type="match status" value="1"/>
</dbReference>
<evidence type="ECO:0000256" key="1">
    <source>
        <dbReference type="ARBA" id="ARBA00022737"/>
    </source>
</evidence>
<dbReference type="InterPro" id="IPR011989">
    <property type="entry name" value="ARM-like"/>
</dbReference>
<keyword evidence="1" id="KW-0677">Repeat</keyword>
<organism evidence="3 4">
    <name type="scientific">Zingiber officinale</name>
    <name type="common">Ginger</name>
    <name type="synonym">Amomum zingiber</name>
    <dbReference type="NCBI Taxonomy" id="94328"/>
    <lineage>
        <taxon>Eukaryota</taxon>
        <taxon>Viridiplantae</taxon>
        <taxon>Streptophyta</taxon>
        <taxon>Embryophyta</taxon>
        <taxon>Tracheophyta</taxon>
        <taxon>Spermatophyta</taxon>
        <taxon>Magnoliopsida</taxon>
        <taxon>Liliopsida</taxon>
        <taxon>Zingiberales</taxon>
        <taxon>Zingiberaceae</taxon>
        <taxon>Zingiber</taxon>
    </lineage>
</organism>
<dbReference type="Pfam" id="PF25782">
    <property type="entry name" value="TPR_CAND1"/>
    <property type="match status" value="1"/>
</dbReference>
<reference evidence="3 4" key="1">
    <citation type="submission" date="2020-08" db="EMBL/GenBank/DDBJ databases">
        <title>Plant Genome Project.</title>
        <authorList>
            <person name="Zhang R.-G."/>
        </authorList>
    </citation>
    <scope>NUCLEOTIDE SEQUENCE [LARGE SCALE GENOMIC DNA]</scope>
    <source>
        <tissue evidence="3">Rhizome</tissue>
    </source>
</reference>
<dbReference type="GO" id="GO:0010265">
    <property type="term" value="P:SCF complex assembly"/>
    <property type="evidence" value="ECO:0007669"/>
    <property type="project" value="InterPro"/>
</dbReference>
<keyword evidence="4" id="KW-1185">Reference proteome</keyword>
<comment type="caution">
    <text evidence="3">The sequence shown here is derived from an EMBL/GenBank/DDBJ whole genome shotgun (WGS) entry which is preliminary data.</text>
</comment>
<evidence type="ECO:0000313" key="3">
    <source>
        <dbReference type="EMBL" id="KAG6511802.1"/>
    </source>
</evidence>
<keyword evidence="2" id="KW-0833">Ubl conjugation pathway</keyword>
<proteinExistence type="predicted"/>
<evidence type="ECO:0000256" key="2">
    <source>
        <dbReference type="ARBA" id="ARBA00022786"/>
    </source>
</evidence>
<evidence type="ECO:0000313" key="4">
    <source>
        <dbReference type="Proteomes" id="UP000734854"/>
    </source>
</evidence>
<dbReference type="EMBL" id="JACMSC010000008">
    <property type="protein sequence ID" value="KAG6511802.1"/>
    <property type="molecule type" value="Genomic_DNA"/>
</dbReference>
<dbReference type="Proteomes" id="UP000734854">
    <property type="component" value="Unassembled WGS sequence"/>
</dbReference>
<name>A0A8J5GNF5_ZINOF</name>
<protein>
    <submittedName>
        <fullName evidence="3">Uncharacterized protein</fullName>
    </submittedName>
</protein>
<accession>A0A8J5GNF5</accession>